<accession>A0A834RHL5</accession>
<evidence type="ECO:0000256" key="2">
    <source>
        <dbReference type="ARBA" id="ARBA00022801"/>
    </source>
</evidence>
<dbReference type="InterPro" id="IPR001345">
    <property type="entry name" value="PG/BPGM_mutase_AS"/>
</dbReference>
<dbReference type="Gene3D" id="3.40.50.1240">
    <property type="entry name" value="Phosphoglycerate mutase-like"/>
    <property type="match status" value="1"/>
</dbReference>
<protein>
    <recommendedName>
        <fullName evidence="4">Fructose-2,6-bisphosphatase TIGAR</fullName>
    </recommendedName>
    <alternativeName>
        <fullName evidence="5">TP53-induced glycolysis and apoptosis regulator</fullName>
    </alternativeName>
</protein>
<dbReference type="PANTHER" id="PTHR46517">
    <property type="entry name" value="FRUCTOSE-2,6-BISPHOSPHATASE TIGAR"/>
    <property type="match status" value="1"/>
</dbReference>
<dbReference type="PROSITE" id="PS00175">
    <property type="entry name" value="PG_MUTASE"/>
    <property type="match status" value="1"/>
</dbReference>
<feature type="binding site" evidence="7">
    <location>
        <position position="63"/>
    </location>
    <ligand>
        <name>substrate</name>
    </ligand>
</feature>
<reference evidence="9" key="3">
    <citation type="submission" date="2022-06" db="UniProtKB">
        <authorList>
            <consortium name="EnsemblMetazoa"/>
        </authorList>
    </citation>
    <scope>IDENTIFICATION</scope>
</reference>
<dbReference type="EMBL" id="WVUK01000043">
    <property type="protein sequence ID" value="KAF7495966.1"/>
    <property type="molecule type" value="Genomic_DNA"/>
</dbReference>
<keyword evidence="2" id="KW-0378">Hydrolase</keyword>
<feature type="binding site" evidence="7">
    <location>
        <begin position="11"/>
        <end position="18"/>
    </location>
    <ligand>
        <name>substrate</name>
    </ligand>
</feature>
<dbReference type="SMART" id="SM00855">
    <property type="entry name" value="PGAM"/>
    <property type="match status" value="1"/>
</dbReference>
<sequence length="228" mass="25440">MSFQFHLTLIRHGETDENVQSIIQGCMDTKLNQTGRNQAKSLASSSKFNPCDFNIIYSSDLSRAYDTCRILTEDRADIICDKLLRERNFGNLEGSPISKLSSLAAASGVSIVDYTAGGGESLADVAKRAEQFIENRLLKEVQSGQQVLLVSHGGLIRQMIIYLKKFGNFSQVHSKKALHVPPNTSQSKFKIFYDHSKIVKVECIEMHDISHLSGEAKQKALEQHQINP</sequence>
<feature type="active site" description="Tele-phosphohistidine intermediate" evidence="6">
    <location>
        <position position="12"/>
    </location>
</feature>
<dbReference type="PANTHER" id="PTHR46517:SF1">
    <property type="entry name" value="FRUCTOSE-2,6-BISPHOSPHATASE TIGAR"/>
    <property type="match status" value="1"/>
</dbReference>
<dbReference type="GO" id="GO:0005829">
    <property type="term" value="C:cytosol"/>
    <property type="evidence" value="ECO:0007669"/>
    <property type="project" value="TreeGrafter"/>
</dbReference>
<comment type="catalytic activity">
    <reaction evidence="1">
        <text>beta-D-fructose 2,6-bisphosphate + H2O = beta-D-fructose 6-phosphate + phosphate</text>
        <dbReference type="Rhea" id="RHEA:17289"/>
        <dbReference type="ChEBI" id="CHEBI:15377"/>
        <dbReference type="ChEBI" id="CHEBI:43474"/>
        <dbReference type="ChEBI" id="CHEBI:57634"/>
        <dbReference type="ChEBI" id="CHEBI:58579"/>
        <dbReference type="EC" id="3.1.3.46"/>
    </reaction>
</comment>
<evidence type="ECO:0000256" key="5">
    <source>
        <dbReference type="ARBA" id="ARBA00042275"/>
    </source>
</evidence>
<dbReference type="InterPro" id="IPR029033">
    <property type="entry name" value="His_PPase_superfam"/>
</dbReference>
<dbReference type="SUPFAM" id="SSF53254">
    <property type="entry name" value="Phosphoglycerate mutase-like"/>
    <property type="match status" value="1"/>
</dbReference>
<evidence type="ECO:0000256" key="3">
    <source>
        <dbReference type="ARBA" id="ARBA00038362"/>
    </source>
</evidence>
<dbReference type="OMA" id="PTIQCVC"/>
<evidence type="ECO:0000313" key="8">
    <source>
        <dbReference type="EMBL" id="KAF7495966.1"/>
    </source>
</evidence>
<reference evidence="10" key="1">
    <citation type="journal article" date="2020" name="PLoS Negl. Trop. Dis.">
        <title>High-quality nuclear genome for Sarcoptes scabiei-A critical resource for a neglected parasite.</title>
        <authorList>
            <person name="Korhonen P.K."/>
            <person name="Gasser R.B."/>
            <person name="Ma G."/>
            <person name="Wang T."/>
            <person name="Stroehlein A.J."/>
            <person name="Young N.D."/>
            <person name="Ang C.S."/>
            <person name="Fernando D.D."/>
            <person name="Lu H.C."/>
            <person name="Taylor S."/>
            <person name="Reynolds S.L."/>
            <person name="Mofiz E."/>
            <person name="Najaraj S.H."/>
            <person name="Gowda H."/>
            <person name="Madugundu A."/>
            <person name="Renuse S."/>
            <person name="Holt D."/>
            <person name="Pandey A."/>
            <person name="Papenfuss A.T."/>
            <person name="Fischer K."/>
        </authorList>
    </citation>
    <scope>NUCLEOTIDE SEQUENCE [LARGE SCALE GENOMIC DNA]</scope>
</reference>
<dbReference type="OrthoDB" id="354304at2759"/>
<dbReference type="GO" id="GO:0004331">
    <property type="term" value="F:fructose-2,6-bisphosphate 2-phosphatase activity"/>
    <property type="evidence" value="ECO:0007669"/>
    <property type="project" value="UniProtKB-EC"/>
</dbReference>
<evidence type="ECO:0000256" key="7">
    <source>
        <dbReference type="PIRSR" id="PIRSR613078-2"/>
    </source>
</evidence>
<evidence type="ECO:0000256" key="4">
    <source>
        <dbReference type="ARBA" id="ARBA00040907"/>
    </source>
</evidence>
<dbReference type="GO" id="GO:0043456">
    <property type="term" value="P:regulation of pentose-phosphate shunt"/>
    <property type="evidence" value="ECO:0007669"/>
    <property type="project" value="TreeGrafter"/>
</dbReference>
<evidence type="ECO:0000313" key="9">
    <source>
        <dbReference type="EnsemblMetazoa" id="KAF7495966.1"/>
    </source>
</evidence>
<feature type="active site" description="Proton donor/acceptor" evidence="6">
    <location>
        <position position="86"/>
    </location>
</feature>
<keyword evidence="10" id="KW-1185">Reference proteome</keyword>
<dbReference type="InterPro" id="IPR051695">
    <property type="entry name" value="Phosphoglycerate_Mutase"/>
</dbReference>
<dbReference type="GO" id="GO:0045820">
    <property type="term" value="P:negative regulation of glycolytic process"/>
    <property type="evidence" value="ECO:0007669"/>
    <property type="project" value="TreeGrafter"/>
</dbReference>
<evidence type="ECO:0000256" key="1">
    <source>
        <dbReference type="ARBA" id="ARBA00000464"/>
    </source>
</evidence>
<dbReference type="InterPro" id="IPR013078">
    <property type="entry name" value="His_Pase_superF_clade-1"/>
</dbReference>
<dbReference type="Pfam" id="PF00300">
    <property type="entry name" value="His_Phos_1"/>
    <property type="match status" value="1"/>
</dbReference>
<dbReference type="EnsemblMetazoa" id="SSS_2766s_mrna">
    <property type="protein sequence ID" value="KAF7495966.1"/>
    <property type="gene ID" value="SSS_2766"/>
</dbReference>
<reference evidence="8" key="2">
    <citation type="submission" date="2020-01" db="EMBL/GenBank/DDBJ databases">
        <authorList>
            <person name="Korhonen P.K.K."/>
            <person name="Guangxu M.G."/>
            <person name="Wang T.W."/>
            <person name="Stroehlein A.J.S."/>
            <person name="Young N.D."/>
            <person name="Ang C.-S.A."/>
            <person name="Fernando D.W.F."/>
            <person name="Lu H.L."/>
            <person name="Taylor S.T."/>
            <person name="Ehtesham M.E.M."/>
            <person name="Najaraj S.H.N."/>
            <person name="Harsha G.H.G."/>
            <person name="Madugundu A.M."/>
            <person name="Renuse S.R."/>
            <person name="Holt D.H."/>
            <person name="Pandey A.P."/>
            <person name="Papenfuss A.P."/>
            <person name="Gasser R.B.G."/>
            <person name="Fischer K.F."/>
        </authorList>
    </citation>
    <scope>NUCLEOTIDE SEQUENCE</scope>
    <source>
        <strain evidence="8">SSS_KF_BRIS2020</strain>
    </source>
</reference>
<dbReference type="Proteomes" id="UP000070412">
    <property type="component" value="Unassembled WGS sequence"/>
</dbReference>
<gene>
    <name evidence="8" type="ORF">SSS_2766</name>
</gene>
<name>A0A834RHL5_SARSC</name>
<evidence type="ECO:0000256" key="6">
    <source>
        <dbReference type="PIRSR" id="PIRSR613078-1"/>
    </source>
</evidence>
<organism evidence="8">
    <name type="scientific">Sarcoptes scabiei</name>
    <name type="common">Itch mite</name>
    <name type="synonym">Acarus scabiei</name>
    <dbReference type="NCBI Taxonomy" id="52283"/>
    <lineage>
        <taxon>Eukaryota</taxon>
        <taxon>Metazoa</taxon>
        <taxon>Ecdysozoa</taxon>
        <taxon>Arthropoda</taxon>
        <taxon>Chelicerata</taxon>
        <taxon>Arachnida</taxon>
        <taxon>Acari</taxon>
        <taxon>Acariformes</taxon>
        <taxon>Sarcoptiformes</taxon>
        <taxon>Astigmata</taxon>
        <taxon>Psoroptidia</taxon>
        <taxon>Sarcoptoidea</taxon>
        <taxon>Sarcoptidae</taxon>
        <taxon>Sarcoptinae</taxon>
        <taxon>Sarcoptes</taxon>
    </lineage>
</organism>
<comment type="similarity">
    <text evidence="3">Belongs to the phosphoglycerate mutase family.</text>
</comment>
<dbReference type="CDD" id="cd07067">
    <property type="entry name" value="HP_PGM_like"/>
    <property type="match status" value="1"/>
</dbReference>
<proteinExistence type="inferred from homology"/>
<evidence type="ECO:0000313" key="10">
    <source>
        <dbReference type="Proteomes" id="UP000070412"/>
    </source>
</evidence>
<dbReference type="AlphaFoldDB" id="A0A834RHL5"/>